<dbReference type="OrthoDB" id="4491390at2759"/>
<reference evidence="3" key="1">
    <citation type="journal article" date="2020" name="Stud. Mycol.">
        <title>101 Dothideomycetes genomes: a test case for predicting lifestyles and emergence of pathogens.</title>
        <authorList>
            <person name="Haridas S."/>
            <person name="Albert R."/>
            <person name="Binder M."/>
            <person name="Bloem J."/>
            <person name="Labutti K."/>
            <person name="Salamov A."/>
            <person name="Andreopoulos B."/>
            <person name="Baker S."/>
            <person name="Barry K."/>
            <person name="Bills G."/>
            <person name="Bluhm B."/>
            <person name="Cannon C."/>
            <person name="Castanera R."/>
            <person name="Culley D."/>
            <person name="Daum C."/>
            <person name="Ezra D."/>
            <person name="Gonzalez J."/>
            <person name="Henrissat B."/>
            <person name="Kuo A."/>
            <person name="Liang C."/>
            <person name="Lipzen A."/>
            <person name="Lutzoni F."/>
            <person name="Magnuson J."/>
            <person name="Mondo S."/>
            <person name="Nolan M."/>
            <person name="Ohm R."/>
            <person name="Pangilinan J."/>
            <person name="Park H.-J."/>
            <person name="Ramirez L."/>
            <person name="Alfaro M."/>
            <person name="Sun H."/>
            <person name="Tritt A."/>
            <person name="Yoshinaga Y."/>
            <person name="Zwiers L.-H."/>
            <person name="Turgeon B."/>
            <person name="Goodwin S."/>
            <person name="Spatafora J."/>
            <person name="Crous P."/>
            <person name="Grigoriev I."/>
        </authorList>
    </citation>
    <scope>NUCLEOTIDE SEQUENCE</scope>
    <source>
        <strain evidence="3">ATCC 74209</strain>
    </source>
</reference>
<dbReference type="InterPro" id="IPR036864">
    <property type="entry name" value="Zn2-C6_fun-type_DNA-bd_sf"/>
</dbReference>
<organism evidence="3 4">
    <name type="scientific">Delitschia confertaspora ATCC 74209</name>
    <dbReference type="NCBI Taxonomy" id="1513339"/>
    <lineage>
        <taxon>Eukaryota</taxon>
        <taxon>Fungi</taxon>
        <taxon>Dikarya</taxon>
        <taxon>Ascomycota</taxon>
        <taxon>Pezizomycotina</taxon>
        <taxon>Dothideomycetes</taxon>
        <taxon>Pleosporomycetidae</taxon>
        <taxon>Pleosporales</taxon>
        <taxon>Delitschiaceae</taxon>
        <taxon>Delitschia</taxon>
    </lineage>
</organism>
<evidence type="ECO:0000313" key="3">
    <source>
        <dbReference type="EMBL" id="KAF2204259.1"/>
    </source>
</evidence>
<dbReference type="EMBL" id="ML993880">
    <property type="protein sequence ID" value="KAF2204259.1"/>
    <property type="molecule type" value="Genomic_DNA"/>
</dbReference>
<dbReference type="InterPro" id="IPR001138">
    <property type="entry name" value="Zn2Cys6_DnaBD"/>
</dbReference>
<protein>
    <recommendedName>
        <fullName evidence="2">Zn(2)-C6 fungal-type domain-containing protein</fullName>
    </recommendedName>
</protein>
<dbReference type="Proteomes" id="UP000799536">
    <property type="component" value="Unassembled WGS sequence"/>
</dbReference>
<keyword evidence="4" id="KW-1185">Reference proteome</keyword>
<dbReference type="Pfam" id="PF00172">
    <property type="entry name" value="Zn_clus"/>
    <property type="match status" value="1"/>
</dbReference>
<accession>A0A9P4JW10</accession>
<evidence type="ECO:0000256" key="1">
    <source>
        <dbReference type="ARBA" id="ARBA00023242"/>
    </source>
</evidence>
<sequence>MPKRSAGCFACRARKVRCDETKPECNTCVRRGAKCPGYRPAQAFIHHEFDDERGPAVIREDETQYIYINQTESSSRSRESAAVVMHRTTPRIVDVPVPQQVSTVAADRIQYLDSFVTLYLPNERGKPLTPPSALVMALPYTPTSREVLAAALDSVSAAQLAIVHRSLPLIYRSRALYGVALGLLMRSITNRTSSFEDETLFAMYLLAIYEVFVGITNGNGFFYHVQGLMRLLRERGPESIKRRALTLNLFHGIRYFCVGLGLTLRRASMLDTPSWLAITAETAKISSWVALMDICIQIPRLLERYDKLTQGSSPSSEFSTLLSDCNKLHQSSQAWFSSFEKNGIPHYSPVPISEIEGYSGISYDGKSYKTVFKFTSFGTSNTYMLYWMSILILRSTMFTITRTLSTTLPLTPLQIYAWVSELDAYAHSICRGVPFSTRPAAGFTGRFATLGPLSVAQRYFAKVGNEKEAKWCEDAFLGTSVPGLYTPPLTIQAEKHRARRELEREDVV</sequence>
<dbReference type="PROSITE" id="PS50048">
    <property type="entry name" value="ZN2_CY6_FUNGAL_2"/>
    <property type="match status" value="1"/>
</dbReference>
<evidence type="ECO:0000259" key="2">
    <source>
        <dbReference type="PROSITE" id="PS50048"/>
    </source>
</evidence>
<comment type="caution">
    <text evidence="3">The sequence shown here is derived from an EMBL/GenBank/DDBJ whole genome shotgun (WGS) entry which is preliminary data.</text>
</comment>
<dbReference type="GO" id="GO:0000981">
    <property type="term" value="F:DNA-binding transcription factor activity, RNA polymerase II-specific"/>
    <property type="evidence" value="ECO:0007669"/>
    <property type="project" value="InterPro"/>
</dbReference>
<keyword evidence="1" id="KW-0539">Nucleus</keyword>
<name>A0A9P4JW10_9PLEO</name>
<evidence type="ECO:0000313" key="4">
    <source>
        <dbReference type="Proteomes" id="UP000799536"/>
    </source>
</evidence>
<dbReference type="Gene3D" id="4.10.240.10">
    <property type="entry name" value="Zn(2)-C6 fungal-type DNA-binding domain"/>
    <property type="match status" value="1"/>
</dbReference>
<proteinExistence type="predicted"/>
<dbReference type="InterPro" id="IPR053178">
    <property type="entry name" value="Osmoadaptation_assoc"/>
</dbReference>
<dbReference type="PANTHER" id="PTHR38111:SF2">
    <property type="entry name" value="FINGER DOMAIN PROTEIN, PUTATIVE (AFU_ORTHOLOGUE AFUA_1G01560)-RELATED"/>
    <property type="match status" value="1"/>
</dbReference>
<dbReference type="SMART" id="SM00066">
    <property type="entry name" value="GAL4"/>
    <property type="match status" value="1"/>
</dbReference>
<dbReference type="SUPFAM" id="SSF57701">
    <property type="entry name" value="Zn2/Cys6 DNA-binding domain"/>
    <property type="match status" value="1"/>
</dbReference>
<feature type="domain" description="Zn(2)-C6 fungal-type" evidence="2">
    <location>
        <begin position="7"/>
        <end position="35"/>
    </location>
</feature>
<gene>
    <name evidence="3" type="ORF">GQ43DRAFT_409806</name>
</gene>
<dbReference type="GO" id="GO:0008270">
    <property type="term" value="F:zinc ion binding"/>
    <property type="evidence" value="ECO:0007669"/>
    <property type="project" value="InterPro"/>
</dbReference>
<dbReference type="CDD" id="cd00067">
    <property type="entry name" value="GAL4"/>
    <property type="match status" value="1"/>
</dbReference>
<dbReference type="AlphaFoldDB" id="A0A9P4JW10"/>
<dbReference type="PROSITE" id="PS00463">
    <property type="entry name" value="ZN2_CY6_FUNGAL_1"/>
    <property type="match status" value="1"/>
</dbReference>
<dbReference type="PANTHER" id="PTHR38111">
    <property type="entry name" value="ZN(2)-C6 FUNGAL-TYPE DOMAIN-CONTAINING PROTEIN-RELATED"/>
    <property type="match status" value="1"/>
</dbReference>